<evidence type="ECO:0000256" key="1">
    <source>
        <dbReference type="ARBA" id="ARBA00034127"/>
    </source>
</evidence>
<dbReference type="PANTHER" id="PTHR13349">
    <property type="entry name" value="TRANSLATION MACHINERY-ASSOCIATED PROTEIN 16"/>
    <property type="match status" value="1"/>
</dbReference>
<evidence type="ECO:0000313" key="4">
    <source>
        <dbReference type="Proteomes" id="UP000001396"/>
    </source>
</evidence>
<dbReference type="Pfam" id="PF11176">
    <property type="entry name" value="Tma16"/>
    <property type="match status" value="1"/>
</dbReference>
<dbReference type="InterPro" id="IPR021346">
    <property type="entry name" value="Tma16"/>
</dbReference>
<dbReference type="GeneID" id="31359618"/>
<accession>D3B640</accession>
<name>D3B640_HETP5</name>
<dbReference type="EMBL" id="ADBJ01000017">
    <property type="protein sequence ID" value="EFA83338.1"/>
    <property type="molecule type" value="Genomic_DNA"/>
</dbReference>
<dbReference type="RefSeq" id="XP_020435455.1">
    <property type="nucleotide sequence ID" value="XM_020575041.1"/>
</dbReference>
<dbReference type="OMA" id="WIIKANN"/>
<gene>
    <name evidence="3" type="ORF">PPL_04131</name>
</gene>
<feature type="region of interest" description="Disordered" evidence="2">
    <location>
        <begin position="153"/>
        <end position="183"/>
    </location>
</feature>
<comment type="similarity">
    <text evidence="1">Belongs to the TMA16 family.</text>
</comment>
<dbReference type="FunCoup" id="D3B640">
    <property type="interactions" value="73"/>
</dbReference>
<keyword evidence="4" id="KW-1185">Reference proteome</keyword>
<feature type="compositionally biased region" description="Low complexity" evidence="2">
    <location>
        <begin position="165"/>
        <end position="177"/>
    </location>
</feature>
<evidence type="ECO:0000256" key="2">
    <source>
        <dbReference type="SAM" id="MobiDB-lite"/>
    </source>
</evidence>
<dbReference type="PANTHER" id="PTHR13349:SF2">
    <property type="entry name" value="TRANSLATION MACHINERY-ASSOCIATED PROTEIN 16"/>
    <property type="match status" value="1"/>
</dbReference>
<dbReference type="GO" id="GO:0005634">
    <property type="term" value="C:nucleus"/>
    <property type="evidence" value="ECO:0007669"/>
    <property type="project" value="TreeGrafter"/>
</dbReference>
<organism evidence="3 4">
    <name type="scientific">Heterostelium pallidum (strain ATCC 26659 / Pp 5 / PN500)</name>
    <name type="common">Cellular slime mold</name>
    <name type="synonym">Polysphondylium pallidum</name>
    <dbReference type="NCBI Taxonomy" id="670386"/>
    <lineage>
        <taxon>Eukaryota</taxon>
        <taxon>Amoebozoa</taxon>
        <taxon>Evosea</taxon>
        <taxon>Eumycetozoa</taxon>
        <taxon>Dictyostelia</taxon>
        <taxon>Acytosteliales</taxon>
        <taxon>Acytosteliaceae</taxon>
        <taxon>Heterostelium</taxon>
    </lineage>
</organism>
<reference evidence="3 4" key="1">
    <citation type="journal article" date="2011" name="Genome Res.">
        <title>Phylogeny-wide analysis of social amoeba genomes highlights ancient origins for complex intercellular communication.</title>
        <authorList>
            <person name="Heidel A.J."/>
            <person name="Lawal H.M."/>
            <person name="Felder M."/>
            <person name="Schilde C."/>
            <person name="Helps N.R."/>
            <person name="Tunggal B."/>
            <person name="Rivero F."/>
            <person name="John U."/>
            <person name="Schleicher M."/>
            <person name="Eichinger L."/>
            <person name="Platzer M."/>
            <person name="Noegel A.A."/>
            <person name="Schaap P."/>
            <person name="Gloeckner G."/>
        </authorList>
    </citation>
    <scope>NUCLEOTIDE SEQUENCE [LARGE SCALE GENOMIC DNA]</scope>
    <source>
        <strain evidence="4">ATCC 26659 / Pp 5 / PN500</strain>
    </source>
</reference>
<dbReference type="Gene3D" id="1.20.1440.170">
    <property type="entry name" value="Translation machinery-associated protein 16-like"/>
    <property type="match status" value="1"/>
</dbReference>
<protein>
    <submittedName>
        <fullName evidence="3">UPF0534 protein</fullName>
    </submittedName>
</protein>
<dbReference type="Proteomes" id="UP000001396">
    <property type="component" value="Unassembled WGS sequence"/>
</dbReference>
<comment type="caution">
    <text evidence="3">The sequence shown here is derived from an EMBL/GenBank/DDBJ whole genome shotgun (WGS) entry which is preliminary data.</text>
</comment>
<sequence>MSDNKKAVHPLSRKAKKITKAGFRVVRKEKQVTMKNKEHTVLYQKVKYFQDKIKETPKKVYTPRELSRWIEEYINRNDDKLLGEDEIKKKVNRSNTADLLNSLKVDELKQFNGDGYSIPDLTKISNVKWLNEWEGNMQLIHQLQMKKFKSIDGKDDSEVSTDVATSTTTTTTTSNNTEEPKSIRTQLETPVTTNPFALLSASLMSHSSIENQHDFKWIIKANN</sequence>
<dbReference type="STRING" id="670386.D3B640"/>
<evidence type="ECO:0000313" key="3">
    <source>
        <dbReference type="EMBL" id="EFA83338.1"/>
    </source>
</evidence>
<dbReference type="InterPro" id="IPR038356">
    <property type="entry name" value="Tma16_sf"/>
</dbReference>
<dbReference type="InParanoid" id="D3B640"/>
<dbReference type="AlphaFoldDB" id="D3B640"/>
<proteinExistence type="inferred from homology"/>